<proteinExistence type="predicted"/>
<reference evidence="4 5" key="1">
    <citation type="journal article" date="2016" name="Virology">
        <title>The genomic content and context of auxiliary metabolic genes in marine cyanomyoviruses.</title>
        <authorList>
            <person name="Crummett L.T."/>
            <person name="Puxty R.J."/>
            <person name="Weihe C."/>
            <person name="Marston M.F."/>
            <person name="Martiny J.B."/>
        </authorList>
    </citation>
    <scope>NUCLEOTIDE SEQUENCE [LARGE SCALE GENOMIC DNA]</scope>
    <source>
        <strain evidence="1">0808SB05</strain>
        <strain evidence="2">0908SB82</strain>
        <strain evidence="3">1109NB16</strain>
    </source>
</reference>
<dbReference type="EMBL" id="KU686205">
    <property type="protein sequence ID" value="AOV60551.1"/>
    <property type="molecule type" value="Genomic_DNA"/>
</dbReference>
<name>A0A1D8KQ51_9CAUD</name>
<dbReference type="Proteomes" id="UP000202784">
    <property type="component" value="Segment"/>
</dbReference>
<dbReference type="GeneID" id="30307762"/>
<organism evidence="3 4">
    <name type="scientific">Synechococcus phage S-CAM9</name>
    <dbReference type="NCBI Taxonomy" id="1883369"/>
    <lineage>
        <taxon>Viruses</taxon>
        <taxon>Duplodnaviria</taxon>
        <taxon>Heunggongvirae</taxon>
        <taxon>Uroviricota</taxon>
        <taxon>Caudoviricetes</taxon>
        <taxon>Pantevenvirales</taxon>
        <taxon>Kyanoviridae</taxon>
        <taxon>Kanaloavirus</taxon>
        <taxon>Kanaloavirus scam9</taxon>
    </lineage>
</organism>
<accession>A0A1D8KQ51</accession>
<dbReference type="Proteomes" id="UP000241903">
    <property type="component" value="Segment"/>
</dbReference>
<evidence type="ECO:0000313" key="5">
    <source>
        <dbReference type="Proteomes" id="UP000240393"/>
    </source>
</evidence>
<evidence type="ECO:0000313" key="1">
    <source>
        <dbReference type="EMBL" id="AOV60323.1"/>
    </source>
</evidence>
<gene>
    <name evidence="3" type="ORF">N161109_177</name>
    <name evidence="1" type="ORF">S050808_176</name>
    <name evidence="2" type="ORF">S820908_176</name>
</gene>
<dbReference type="Proteomes" id="UP000240393">
    <property type="component" value="Segment"/>
</dbReference>
<dbReference type="RefSeq" id="YP_009322612.1">
    <property type="nucleotide sequence ID" value="NC_031922.1"/>
</dbReference>
<sequence length="74" mass="8903">MNIILERGDVRFVEHGPLENGVLDCRMQTLEPWAHSTHWVDQYLFDNKDQMLLAIEDIEYSKWLLGRPAYRKWN</sequence>
<dbReference type="OrthoDB" id="22076at10239"/>
<dbReference type="EMBL" id="KU686204">
    <property type="protein sequence ID" value="AOV60323.1"/>
    <property type="molecule type" value="Genomic_DNA"/>
</dbReference>
<evidence type="ECO:0000313" key="3">
    <source>
        <dbReference type="EMBL" id="AOV60780.1"/>
    </source>
</evidence>
<dbReference type="KEGG" id="vg:30307762"/>
<keyword evidence="4" id="KW-1185">Reference proteome</keyword>
<evidence type="ECO:0000313" key="2">
    <source>
        <dbReference type="EMBL" id="AOV60551.1"/>
    </source>
</evidence>
<dbReference type="EMBL" id="KU686206">
    <property type="protein sequence ID" value="AOV60780.1"/>
    <property type="molecule type" value="Genomic_DNA"/>
</dbReference>
<protein>
    <submittedName>
        <fullName evidence="3">Uncharacterized protein</fullName>
    </submittedName>
</protein>
<evidence type="ECO:0000313" key="4">
    <source>
        <dbReference type="Proteomes" id="UP000202784"/>
    </source>
</evidence>